<dbReference type="SUPFAM" id="SSF46689">
    <property type="entry name" value="Homeodomain-like"/>
    <property type="match status" value="2"/>
</dbReference>
<dbReference type="InterPro" id="IPR036388">
    <property type="entry name" value="WH-like_DNA-bd_sf"/>
</dbReference>
<dbReference type="Pfam" id="PF09039">
    <property type="entry name" value="HTH_Tnp_Mu_2"/>
    <property type="match status" value="1"/>
</dbReference>
<protein>
    <submittedName>
        <fullName evidence="3">Transposase</fullName>
    </submittedName>
</protein>
<name>A0A212LCU4_9HYPH</name>
<dbReference type="InterPro" id="IPR001584">
    <property type="entry name" value="Integrase_cat-core"/>
</dbReference>
<dbReference type="InterPro" id="IPR003314">
    <property type="entry name" value="Mu-type_HTH"/>
</dbReference>
<dbReference type="InterPro" id="IPR009004">
    <property type="entry name" value="Transposase_Mu_C"/>
</dbReference>
<dbReference type="GO" id="GO:0004803">
    <property type="term" value="F:transposase activity"/>
    <property type="evidence" value="ECO:0007669"/>
    <property type="project" value="InterPro"/>
</dbReference>
<evidence type="ECO:0000259" key="2">
    <source>
        <dbReference type="PROSITE" id="PS51702"/>
    </source>
</evidence>
<dbReference type="GO" id="GO:0015074">
    <property type="term" value="P:DNA integration"/>
    <property type="evidence" value="ECO:0007669"/>
    <property type="project" value="InterPro"/>
</dbReference>
<proteinExistence type="predicted"/>
<dbReference type="Gene3D" id="6.10.250.2550">
    <property type="match status" value="1"/>
</dbReference>
<dbReference type="Gene3D" id="1.10.10.10">
    <property type="entry name" value="Winged helix-like DNA-binding domain superfamily/Winged helix DNA-binding domain"/>
    <property type="match status" value="1"/>
</dbReference>
<dbReference type="Gene3D" id="2.30.30.130">
    <property type="entry name" value="Transposase, Mu, C-terminal"/>
    <property type="match status" value="1"/>
</dbReference>
<reference evidence="3" key="1">
    <citation type="submission" date="2016-08" db="EMBL/GenBank/DDBJ databases">
        <authorList>
            <person name="Seilhamer J.J."/>
        </authorList>
    </citation>
    <scope>NUCLEOTIDE SEQUENCE</scope>
    <source>
        <strain evidence="3">86</strain>
    </source>
</reference>
<dbReference type="AlphaFoldDB" id="A0A212LCU4"/>
<dbReference type="GO" id="GO:0006313">
    <property type="term" value="P:DNA transposition"/>
    <property type="evidence" value="ECO:0007669"/>
    <property type="project" value="InterPro"/>
</dbReference>
<dbReference type="SUPFAM" id="SSF50610">
    <property type="entry name" value="mu transposase, C-terminal domain"/>
    <property type="match status" value="1"/>
</dbReference>
<gene>
    <name evidence="3" type="ORF">KL86PLE_20072</name>
</gene>
<dbReference type="Pfam" id="PF02914">
    <property type="entry name" value="DDE_2"/>
    <property type="match status" value="1"/>
</dbReference>
<sequence>MLSDLAGMHLPGLPPSERQLQRTALEIWKPTAALVRRATGREGGGGYEYHISLLPQEAQNRLRFVADLAALQDKSDDERSALWQRFEGLPEDHKAIARQRHEAVRLVDEVRRSGASNTEAIQLAVVRFGVSRRSIYNWLEMIAGVERSDWLPALAPNYEGNRGEARTAADCHPDAWEALKSDYLRPEKPKFTRCYRRVCDAAKMYGWAPIPSERTLRRKLDAEVTKGAQLVAREGMDAAKTLFPAQRRSRAHFHAMQAVNMDGHKIDLLCSVSWSKKPVRMLLIGIQDLYSNKIVGWRLAEAETWEAVRLVIGDMVEAYGIPDVIYLDNGRAFASKWITGDNVKRFRFKVKPEDPRGLLATLGIEQHFTLPYSGQSKPIERAWGDLAEEIAKHPSMAGAYTGNNPTNKPANYGSRTVTLEELRAHVARCIAEYNARLGRETETAAGRSFNETFEASMADPATIVRRPTAAQRSLWLLASEAITTRGNSGEIHFQGNRYWAPVLTRVAGQKVVIRFDPDHLARPVKVYDLKNRLICEAPCIQAVGFDDMDAARQHMRLRREFLKATKALADAHRALTPAELGEIYDRGQKAAEQPEPVRPAVTRLAVGGPPTVPVDPMSESEFESSFSRALARVSGEAVIPFPQGKKAE</sequence>
<dbReference type="Gene3D" id="1.10.10.60">
    <property type="entry name" value="Homeodomain-like"/>
    <property type="match status" value="2"/>
</dbReference>
<organism evidence="3">
    <name type="scientific">uncultured Pleomorphomonas sp</name>
    <dbReference type="NCBI Taxonomy" id="442121"/>
    <lineage>
        <taxon>Bacteria</taxon>
        <taxon>Pseudomonadati</taxon>
        <taxon>Pseudomonadota</taxon>
        <taxon>Alphaproteobacteria</taxon>
        <taxon>Hyphomicrobiales</taxon>
        <taxon>Pleomorphomonadaceae</taxon>
        <taxon>Pleomorphomonas</taxon>
        <taxon>environmental samples</taxon>
    </lineage>
</organism>
<feature type="domain" description="Integrase catalytic" evidence="1">
    <location>
        <begin position="240"/>
        <end position="457"/>
    </location>
</feature>
<dbReference type="InterPro" id="IPR015126">
    <property type="entry name" value="Mu_I-gamma"/>
</dbReference>
<dbReference type="EMBL" id="FMJD01000006">
    <property type="protein sequence ID" value="SCM75404.1"/>
    <property type="molecule type" value="Genomic_DNA"/>
</dbReference>
<dbReference type="InterPro" id="IPR009061">
    <property type="entry name" value="DNA-bd_dom_put_sf"/>
</dbReference>
<dbReference type="InterPro" id="IPR015378">
    <property type="entry name" value="Transposase-like_Mu_C"/>
</dbReference>
<dbReference type="InterPro" id="IPR009057">
    <property type="entry name" value="Homeodomain-like_sf"/>
</dbReference>
<dbReference type="SUPFAM" id="SSF46955">
    <property type="entry name" value="Putative DNA-binding domain"/>
    <property type="match status" value="1"/>
</dbReference>
<dbReference type="InterPro" id="IPR036397">
    <property type="entry name" value="RNaseH_sf"/>
</dbReference>
<dbReference type="GO" id="GO:0003677">
    <property type="term" value="F:DNA binding"/>
    <property type="evidence" value="ECO:0007669"/>
    <property type="project" value="InterPro"/>
</dbReference>
<dbReference type="Gene3D" id="3.30.420.10">
    <property type="entry name" value="Ribonuclease H-like superfamily/Ribonuclease H"/>
    <property type="match status" value="1"/>
</dbReference>
<dbReference type="PROSITE" id="PS51702">
    <property type="entry name" value="HTH_MU"/>
    <property type="match status" value="1"/>
</dbReference>
<dbReference type="PROSITE" id="PS50994">
    <property type="entry name" value="INTEGRASE"/>
    <property type="match status" value="1"/>
</dbReference>
<evidence type="ECO:0000259" key="1">
    <source>
        <dbReference type="PROSITE" id="PS50994"/>
    </source>
</evidence>
<dbReference type="InterPro" id="IPR004189">
    <property type="entry name" value="Phage_Mu_transposase"/>
</dbReference>
<feature type="domain" description="HTH Mu-type" evidence="2">
    <location>
        <begin position="1"/>
        <end position="70"/>
    </location>
</feature>
<dbReference type="InterPro" id="IPR012337">
    <property type="entry name" value="RNaseH-like_sf"/>
</dbReference>
<evidence type="ECO:0000313" key="3">
    <source>
        <dbReference type="EMBL" id="SCM75404.1"/>
    </source>
</evidence>
<dbReference type="Pfam" id="PF09299">
    <property type="entry name" value="Mu-transpos_C"/>
    <property type="match status" value="1"/>
</dbReference>
<dbReference type="Pfam" id="PF02316">
    <property type="entry name" value="HTH_Tnp_Mu_1"/>
    <property type="match status" value="1"/>
</dbReference>
<dbReference type="SUPFAM" id="SSF53098">
    <property type="entry name" value="Ribonuclease H-like"/>
    <property type="match status" value="1"/>
</dbReference>
<accession>A0A212LCU4</accession>